<evidence type="ECO:0000313" key="3">
    <source>
        <dbReference type="Proteomes" id="UP000176864"/>
    </source>
</evidence>
<evidence type="ECO:0000256" key="1">
    <source>
        <dbReference type="SAM" id="Phobius"/>
    </source>
</evidence>
<keyword evidence="1" id="KW-0472">Membrane</keyword>
<accession>A0A1F5NJJ6</accession>
<comment type="caution">
    <text evidence="2">The sequence shown here is derived from an EMBL/GenBank/DDBJ whole genome shotgun (WGS) entry which is preliminary data.</text>
</comment>
<keyword evidence="1" id="KW-1133">Transmembrane helix</keyword>
<name>A0A1F5NJJ6_9BACT</name>
<sequence length="232" mass="26353">MKSKLKNYLGQLRLYSLVDLILMMFAATAPLGPIFGAVMLHVGFLAFLESRHKQPGREPVIGDLPWALCVLIGGTYFGAHHQNEIVLYLCCSIQYARKKDGRWGLLSPFFRGAQVFALTSPFADFRFSVVAAIATAIRNALGDWRDVNADRYDAMKTWPVILGVKDDWHFLHLGATIATTWLWWLFTEDLSIFCPASLTLIEFRTYYLTPRNSNARALIRLRGFARRLHLVA</sequence>
<protein>
    <submittedName>
        <fullName evidence="2">Uncharacterized protein</fullName>
    </submittedName>
</protein>
<dbReference type="Proteomes" id="UP000176864">
    <property type="component" value="Unassembled WGS sequence"/>
</dbReference>
<evidence type="ECO:0000313" key="2">
    <source>
        <dbReference type="EMBL" id="OGE77881.1"/>
    </source>
</evidence>
<organism evidence="2 3">
    <name type="scientific">Candidatus Doudnabacteria bacterium RIFCSPHIGHO2_01_FULL_46_14</name>
    <dbReference type="NCBI Taxonomy" id="1817824"/>
    <lineage>
        <taxon>Bacteria</taxon>
        <taxon>Candidatus Doudnaibacteriota</taxon>
    </lineage>
</organism>
<gene>
    <name evidence="2" type="ORF">A2751_02445</name>
</gene>
<feature type="transmembrane region" description="Helical" evidence="1">
    <location>
        <begin position="20"/>
        <end position="48"/>
    </location>
</feature>
<keyword evidence="1" id="KW-0812">Transmembrane</keyword>
<dbReference type="AlphaFoldDB" id="A0A1F5NJJ6"/>
<dbReference type="EMBL" id="MFEK01000016">
    <property type="protein sequence ID" value="OGE77881.1"/>
    <property type="molecule type" value="Genomic_DNA"/>
</dbReference>
<reference evidence="2 3" key="1">
    <citation type="journal article" date="2016" name="Nat. Commun.">
        <title>Thousands of microbial genomes shed light on interconnected biogeochemical processes in an aquifer system.</title>
        <authorList>
            <person name="Anantharaman K."/>
            <person name="Brown C.T."/>
            <person name="Hug L.A."/>
            <person name="Sharon I."/>
            <person name="Castelle C.J."/>
            <person name="Probst A.J."/>
            <person name="Thomas B.C."/>
            <person name="Singh A."/>
            <person name="Wilkins M.J."/>
            <person name="Karaoz U."/>
            <person name="Brodie E.L."/>
            <person name="Williams K.H."/>
            <person name="Hubbard S.S."/>
            <person name="Banfield J.F."/>
        </authorList>
    </citation>
    <scope>NUCLEOTIDE SEQUENCE [LARGE SCALE GENOMIC DNA]</scope>
</reference>
<proteinExistence type="predicted"/>